<comment type="caution">
    <text evidence="1">The sequence shown here is derived from an EMBL/GenBank/DDBJ whole genome shotgun (WGS) entry which is preliminary data.</text>
</comment>
<dbReference type="AlphaFoldDB" id="A0A7K1S3P3"/>
<dbReference type="Proteomes" id="UP000436006">
    <property type="component" value="Unassembled WGS sequence"/>
</dbReference>
<name>A0A7K1S3P3_9BACT</name>
<evidence type="ECO:0000313" key="1">
    <source>
        <dbReference type="EMBL" id="MVM28442.1"/>
    </source>
</evidence>
<keyword evidence="2" id="KW-1185">Reference proteome</keyword>
<organism evidence="1 2">
    <name type="scientific">Spirosoma arboris</name>
    <dbReference type="NCBI Taxonomy" id="2682092"/>
    <lineage>
        <taxon>Bacteria</taxon>
        <taxon>Pseudomonadati</taxon>
        <taxon>Bacteroidota</taxon>
        <taxon>Cytophagia</taxon>
        <taxon>Cytophagales</taxon>
        <taxon>Cytophagaceae</taxon>
        <taxon>Spirosoma</taxon>
    </lineage>
</organism>
<gene>
    <name evidence="1" type="ORF">GO755_00255</name>
</gene>
<protein>
    <submittedName>
        <fullName evidence="1">Uncharacterized protein</fullName>
    </submittedName>
</protein>
<proteinExistence type="predicted"/>
<accession>A0A7K1S3P3</accession>
<dbReference type="RefSeq" id="WP_157582565.1">
    <property type="nucleotide sequence ID" value="NZ_WPIN01000001.1"/>
</dbReference>
<dbReference type="EMBL" id="WPIN01000001">
    <property type="protein sequence ID" value="MVM28442.1"/>
    <property type="molecule type" value="Genomic_DNA"/>
</dbReference>
<reference evidence="1 2" key="1">
    <citation type="submission" date="2019-12" db="EMBL/GenBank/DDBJ databases">
        <title>Spirosoma sp. HMF4905 genome sequencing and assembly.</title>
        <authorList>
            <person name="Kang H."/>
            <person name="Cha I."/>
            <person name="Kim H."/>
            <person name="Joh K."/>
        </authorList>
    </citation>
    <scope>NUCLEOTIDE SEQUENCE [LARGE SCALE GENOMIC DNA]</scope>
    <source>
        <strain evidence="1 2">HMF4905</strain>
    </source>
</reference>
<evidence type="ECO:0000313" key="2">
    <source>
        <dbReference type="Proteomes" id="UP000436006"/>
    </source>
</evidence>
<sequence>MNRADKIRVLQDAFLGNDGSLRKVQRDRRMKSMPFKEALGVVDIRELHPGFLDLPIVDTEILIDSGRRAKHEPLRNYLERYKQVDPQQQHRFGAAAGTIDVDDKSFDHLPLTHIRLVNDSSWCFTQHPVTVGKLREYFLKTAESTKLSFLTLWFDCNTTGIYFPNKRNDPNLS</sequence>